<dbReference type="EMBL" id="BMLS01000003">
    <property type="protein sequence ID" value="GGO69907.1"/>
    <property type="molecule type" value="Genomic_DNA"/>
</dbReference>
<dbReference type="Pfam" id="PF01590">
    <property type="entry name" value="GAF"/>
    <property type="match status" value="1"/>
</dbReference>
<evidence type="ECO:0000259" key="1">
    <source>
        <dbReference type="SMART" id="SM00065"/>
    </source>
</evidence>
<reference evidence="2" key="1">
    <citation type="journal article" date="2014" name="Int. J. Syst. Evol. Microbiol.">
        <title>Complete genome sequence of Corynebacterium casei LMG S-19264T (=DSM 44701T), isolated from a smear-ripened cheese.</title>
        <authorList>
            <consortium name="US DOE Joint Genome Institute (JGI-PGF)"/>
            <person name="Walter F."/>
            <person name="Albersmeier A."/>
            <person name="Kalinowski J."/>
            <person name="Ruckert C."/>
        </authorList>
    </citation>
    <scope>NUCLEOTIDE SEQUENCE</scope>
    <source>
        <strain evidence="2">CGMCC 1.7086</strain>
    </source>
</reference>
<gene>
    <name evidence="2" type="ORF">GCM10010982_22160</name>
</gene>
<sequence length="200" mass="22330">MNTEYSLDPAQLSELSEQHIIQLSAPFIQSLSHTDTLSSMLNILARWLPTVVAADRASITLKNNEQELRLLAIAGNQVIPIQTPVPIAGTMVGKTFVDKQIMVCTDLKHSDYEDCQKLATGGLKSSMDAPLLLQDKRCIGTLNIASTQENFYTRQDAAMLYSLARWTAMHIKLHHIISNGDLDDNWPEYLQTNMPPDVLH</sequence>
<proteinExistence type="predicted"/>
<dbReference type="Proteomes" id="UP000606935">
    <property type="component" value="Unassembled WGS sequence"/>
</dbReference>
<organism evidence="2 3">
    <name type="scientific">Bowmanella pacifica</name>
    <dbReference type="NCBI Taxonomy" id="502051"/>
    <lineage>
        <taxon>Bacteria</taxon>
        <taxon>Pseudomonadati</taxon>
        <taxon>Pseudomonadota</taxon>
        <taxon>Gammaproteobacteria</taxon>
        <taxon>Alteromonadales</taxon>
        <taxon>Alteromonadaceae</taxon>
        <taxon>Bowmanella</taxon>
    </lineage>
</organism>
<dbReference type="Gene3D" id="3.30.450.40">
    <property type="match status" value="1"/>
</dbReference>
<evidence type="ECO:0000313" key="2">
    <source>
        <dbReference type="EMBL" id="GGO69907.1"/>
    </source>
</evidence>
<dbReference type="SUPFAM" id="SSF55781">
    <property type="entry name" value="GAF domain-like"/>
    <property type="match status" value="1"/>
</dbReference>
<dbReference type="InterPro" id="IPR029016">
    <property type="entry name" value="GAF-like_dom_sf"/>
</dbReference>
<comment type="caution">
    <text evidence="2">The sequence shown here is derived from an EMBL/GenBank/DDBJ whole genome shotgun (WGS) entry which is preliminary data.</text>
</comment>
<dbReference type="InterPro" id="IPR003018">
    <property type="entry name" value="GAF"/>
</dbReference>
<dbReference type="SMART" id="SM00065">
    <property type="entry name" value="GAF"/>
    <property type="match status" value="1"/>
</dbReference>
<reference evidence="2" key="2">
    <citation type="submission" date="2020-09" db="EMBL/GenBank/DDBJ databases">
        <authorList>
            <person name="Sun Q."/>
            <person name="Zhou Y."/>
        </authorList>
    </citation>
    <scope>NUCLEOTIDE SEQUENCE</scope>
    <source>
        <strain evidence="2">CGMCC 1.7086</strain>
    </source>
</reference>
<accession>A0A917YZB5</accession>
<feature type="domain" description="GAF" evidence="1">
    <location>
        <begin position="36"/>
        <end position="181"/>
    </location>
</feature>
<dbReference type="RefSeq" id="WP_188694748.1">
    <property type="nucleotide sequence ID" value="NZ_BMLS01000003.1"/>
</dbReference>
<name>A0A917YZB5_9ALTE</name>
<evidence type="ECO:0000313" key="3">
    <source>
        <dbReference type="Proteomes" id="UP000606935"/>
    </source>
</evidence>
<keyword evidence="3" id="KW-1185">Reference proteome</keyword>
<dbReference type="AlphaFoldDB" id="A0A917YZB5"/>
<protein>
    <recommendedName>
        <fullName evidence="1">GAF domain-containing protein</fullName>
    </recommendedName>
</protein>